<dbReference type="KEGG" id="scs:Sta7437_0803"/>
<dbReference type="eggNOG" id="ENOG502ZDVI">
    <property type="taxonomic scope" value="Bacteria"/>
</dbReference>
<dbReference type="EMBL" id="CP003653">
    <property type="protein sequence ID" value="AFZ34391.1"/>
    <property type="molecule type" value="Genomic_DNA"/>
</dbReference>
<evidence type="ECO:0000313" key="3">
    <source>
        <dbReference type="Proteomes" id="UP000010473"/>
    </source>
</evidence>
<protein>
    <recommendedName>
        <fullName evidence="1">Zinc-ribbon domain-containing protein</fullName>
    </recommendedName>
</protein>
<keyword evidence="3" id="KW-1185">Reference proteome</keyword>
<evidence type="ECO:0000313" key="2">
    <source>
        <dbReference type="EMBL" id="AFZ34391.1"/>
    </source>
</evidence>
<dbReference type="PATRIC" id="fig|111780.3.peg.835"/>
<accession>K9XQQ6</accession>
<proteinExistence type="predicted"/>
<name>K9XQQ6_STAC7</name>
<organism evidence="2 3">
    <name type="scientific">Stanieria cyanosphaera (strain ATCC 29371 / PCC 7437)</name>
    <dbReference type="NCBI Taxonomy" id="111780"/>
    <lineage>
        <taxon>Bacteria</taxon>
        <taxon>Bacillati</taxon>
        <taxon>Cyanobacteriota</taxon>
        <taxon>Cyanophyceae</taxon>
        <taxon>Pleurocapsales</taxon>
        <taxon>Dermocarpellaceae</taxon>
        <taxon>Stanieria</taxon>
    </lineage>
</organism>
<gene>
    <name evidence="2" type="ordered locus">Sta7437_0803</name>
</gene>
<feature type="domain" description="Zinc-ribbon" evidence="1">
    <location>
        <begin position="159"/>
        <end position="181"/>
    </location>
</feature>
<dbReference type="HOGENOM" id="CLU_1445275_0_0_3"/>
<dbReference type="AlphaFoldDB" id="K9XQQ6"/>
<dbReference type="STRING" id="111780.Sta7437_0803"/>
<dbReference type="Pfam" id="PF13240">
    <property type="entry name" value="Zn_Ribbon_1"/>
    <property type="match status" value="1"/>
</dbReference>
<sequence>MSLMAYTANLGVNQQLYLENQGTQTLISLNSSNAGQQQRQSISLTTGNWTVPPTLFTTKFGFVLQLDTDKRQYFIQIQANGINTLNNAPSLNNAETVPLQEIADSAPQNSNKIEFEPMQPMNKMKMGNMSMSMNPMEMRMGNMSMKMGKKVKSTSTKRFCTQCGHPVNKSDRFCSSCGHQLKD</sequence>
<dbReference type="Proteomes" id="UP000010473">
    <property type="component" value="Chromosome"/>
</dbReference>
<evidence type="ECO:0000259" key="1">
    <source>
        <dbReference type="Pfam" id="PF13240"/>
    </source>
</evidence>
<dbReference type="InterPro" id="IPR026870">
    <property type="entry name" value="Zinc_ribbon_dom"/>
</dbReference>
<reference evidence="3" key="1">
    <citation type="journal article" date="2013" name="Proc. Natl. Acad. Sci. U.S.A.">
        <title>Improving the coverage of the cyanobacterial phylum using diversity-driven genome sequencing.</title>
        <authorList>
            <person name="Shih P.M."/>
            <person name="Wu D."/>
            <person name="Latifi A."/>
            <person name="Axen S.D."/>
            <person name="Fewer D.P."/>
            <person name="Talla E."/>
            <person name="Calteau A."/>
            <person name="Cai F."/>
            <person name="Tandeau de Marsac N."/>
            <person name="Rippka R."/>
            <person name="Herdman M."/>
            <person name="Sivonen K."/>
            <person name="Coursin T."/>
            <person name="Laurent T."/>
            <person name="Goodwin L."/>
            <person name="Nolan M."/>
            <person name="Davenport K.W."/>
            <person name="Han C.S."/>
            <person name="Rubin E.M."/>
            <person name="Eisen J.A."/>
            <person name="Woyke T."/>
            <person name="Gugger M."/>
            <person name="Kerfeld C.A."/>
        </authorList>
    </citation>
    <scope>NUCLEOTIDE SEQUENCE [LARGE SCALE GENOMIC DNA]</scope>
    <source>
        <strain evidence="3">ATCC 29371 / PCC 7437</strain>
    </source>
</reference>